<dbReference type="PANTHER" id="PTHR43462:SF1">
    <property type="entry name" value="ALANYL-TRNA EDITING PROTEIN AARSD1"/>
    <property type="match status" value="1"/>
</dbReference>
<feature type="coiled-coil region" evidence="5">
    <location>
        <begin position="259"/>
        <end position="286"/>
    </location>
</feature>
<comment type="subcellular location">
    <subcellularLocation>
        <location evidence="2">Cytoplasm</location>
    </subcellularLocation>
</comment>
<name>A0ABS8N7P9_9CLOT</name>
<dbReference type="InterPro" id="IPR018165">
    <property type="entry name" value="Ala-tRNA-synth_IIc_core"/>
</dbReference>
<keyword evidence="8" id="KW-1185">Reference proteome</keyword>
<organism evidence="7 8">
    <name type="scientific">Clostridium aromativorans</name>
    <dbReference type="NCBI Taxonomy" id="2836848"/>
    <lineage>
        <taxon>Bacteria</taxon>
        <taxon>Bacillati</taxon>
        <taxon>Bacillota</taxon>
        <taxon>Clostridia</taxon>
        <taxon>Eubacteriales</taxon>
        <taxon>Clostridiaceae</taxon>
        <taxon>Clostridium</taxon>
    </lineage>
</organism>
<sequence length="392" mass="45436">MTEKLFYKDAYLKECRSKIVRILEEDDKIKVVLDKTIFYPEGGGQPSDTGTIDGLKVNYVYEDNGVIYHCIEGKPKNKCVTCKIDFKKRFDYMQQHSGEHLLSGVIFTLFNGNNRGFHLGEDHVTVDIDIEPMDENMINRIENLVNECIYKNRTIKTYVVSRKESLKFPLRKQVKEGVENVRIVQALNMDCCACCGTHVLRTGEIGIFKILKAEKYKKMTRIYFKCGNRALADFQKEHKIIMDLSKDFSTEIFHIEDRVNFEKNEIKELLTENKDMKKTLARYEVKNIIKDKTSNIILKGYDDKKFEEIKLIASVILDEESEKYILILYSNIDKRILFINNLKNEINCGKLFKDNIKSFNGKGGGNAYQAQGIFLNNNDIASFSNFLYSKVV</sequence>
<dbReference type="EMBL" id="JAJJPB010000019">
    <property type="protein sequence ID" value="MCC9295839.1"/>
    <property type="molecule type" value="Genomic_DNA"/>
</dbReference>
<dbReference type="Pfam" id="PF01411">
    <property type="entry name" value="tRNA-synt_2c"/>
    <property type="match status" value="1"/>
</dbReference>
<dbReference type="Gene3D" id="2.40.30.130">
    <property type="match status" value="1"/>
</dbReference>
<dbReference type="GO" id="GO:0016874">
    <property type="term" value="F:ligase activity"/>
    <property type="evidence" value="ECO:0007669"/>
    <property type="project" value="UniProtKB-KW"/>
</dbReference>
<evidence type="ECO:0000256" key="3">
    <source>
        <dbReference type="ARBA" id="ARBA00022723"/>
    </source>
</evidence>
<dbReference type="SUPFAM" id="SSF55186">
    <property type="entry name" value="ThrRS/AlaRS common domain"/>
    <property type="match status" value="1"/>
</dbReference>
<dbReference type="InterPro" id="IPR012947">
    <property type="entry name" value="tRNA_SAD"/>
</dbReference>
<dbReference type="InterPro" id="IPR018163">
    <property type="entry name" value="Thr/Ala-tRNA-synth_IIc_edit"/>
</dbReference>
<proteinExistence type="predicted"/>
<dbReference type="InterPro" id="IPR018164">
    <property type="entry name" value="Ala-tRNA-synth_IIc_N"/>
</dbReference>
<comment type="cofactor">
    <cofactor evidence="1">
        <name>Zn(2+)</name>
        <dbReference type="ChEBI" id="CHEBI:29105"/>
    </cofactor>
</comment>
<evidence type="ECO:0000313" key="7">
    <source>
        <dbReference type="EMBL" id="MCC9295839.1"/>
    </source>
</evidence>
<evidence type="ECO:0000259" key="6">
    <source>
        <dbReference type="PROSITE" id="PS50860"/>
    </source>
</evidence>
<dbReference type="PANTHER" id="PTHR43462">
    <property type="entry name" value="ALANYL-TRNA EDITING PROTEIN"/>
    <property type="match status" value="1"/>
</dbReference>
<evidence type="ECO:0000256" key="2">
    <source>
        <dbReference type="ARBA" id="ARBA00004496"/>
    </source>
</evidence>
<comment type="caution">
    <text evidence="7">The sequence shown here is derived from an EMBL/GenBank/DDBJ whole genome shotgun (WGS) entry which is preliminary data.</text>
</comment>
<dbReference type="InterPro" id="IPR051335">
    <property type="entry name" value="Alanyl-tRNA_Editing_Enzymes"/>
</dbReference>
<keyword evidence="3" id="KW-0479">Metal-binding</keyword>
<dbReference type="RefSeq" id="WP_229981703.1">
    <property type="nucleotide sequence ID" value="NZ_JAJJPB010000019.1"/>
</dbReference>
<evidence type="ECO:0000256" key="5">
    <source>
        <dbReference type="SAM" id="Coils"/>
    </source>
</evidence>
<keyword evidence="7" id="KW-0436">Ligase</keyword>
<dbReference type="PROSITE" id="PS50860">
    <property type="entry name" value="AA_TRNA_LIGASE_II_ALA"/>
    <property type="match status" value="1"/>
</dbReference>
<dbReference type="Proteomes" id="UP001165422">
    <property type="component" value="Unassembled WGS sequence"/>
</dbReference>
<dbReference type="SMART" id="SM00863">
    <property type="entry name" value="tRNA_SAD"/>
    <property type="match status" value="1"/>
</dbReference>
<dbReference type="Gene3D" id="3.30.980.10">
    <property type="entry name" value="Threonyl-trna Synthetase, Chain A, domain 2"/>
    <property type="match status" value="1"/>
</dbReference>
<dbReference type="Pfam" id="PF07973">
    <property type="entry name" value="tRNA_SAD"/>
    <property type="match status" value="1"/>
</dbReference>
<evidence type="ECO:0000313" key="8">
    <source>
        <dbReference type="Proteomes" id="UP001165422"/>
    </source>
</evidence>
<dbReference type="InterPro" id="IPR009000">
    <property type="entry name" value="Transl_B-barrel_sf"/>
</dbReference>
<feature type="domain" description="Alanyl-transfer RNA synthetases family profile" evidence="6">
    <location>
        <begin position="1"/>
        <end position="236"/>
    </location>
</feature>
<gene>
    <name evidence="7" type="ORF">LN736_13310</name>
</gene>
<evidence type="ECO:0000256" key="1">
    <source>
        <dbReference type="ARBA" id="ARBA00001947"/>
    </source>
</evidence>
<evidence type="ECO:0000256" key="4">
    <source>
        <dbReference type="ARBA" id="ARBA00022833"/>
    </source>
</evidence>
<keyword evidence="4" id="KW-0862">Zinc</keyword>
<keyword evidence="5" id="KW-0175">Coiled coil</keyword>
<protein>
    <submittedName>
        <fullName evidence="7">Alanine--tRNA ligase-related protein</fullName>
    </submittedName>
</protein>
<dbReference type="SUPFAM" id="SSF50447">
    <property type="entry name" value="Translation proteins"/>
    <property type="match status" value="1"/>
</dbReference>
<dbReference type="Gene3D" id="3.10.310.40">
    <property type="match status" value="1"/>
</dbReference>
<accession>A0ABS8N7P9</accession>
<reference evidence="7" key="1">
    <citation type="submission" date="2021-11" db="EMBL/GenBank/DDBJ databases">
        <authorList>
            <person name="Qingchun L."/>
            <person name="Dong Z."/>
            <person name="Zongwei Q."/>
            <person name="Jia Z."/>
            <person name="Duotao L."/>
        </authorList>
    </citation>
    <scope>NUCLEOTIDE SEQUENCE</scope>
    <source>
        <strain evidence="7">WLY-B-L2</strain>
    </source>
</reference>